<evidence type="ECO:0000313" key="1">
    <source>
        <dbReference type="EMBL" id="MTH80320.1"/>
    </source>
</evidence>
<organism evidence="1 2">
    <name type="scientific">Paracoccus aestuariivivens</name>
    <dbReference type="NCBI Taxonomy" id="1820333"/>
    <lineage>
        <taxon>Bacteria</taxon>
        <taxon>Pseudomonadati</taxon>
        <taxon>Pseudomonadota</taxon>
        <taxon>Alphaproteobacteria</taxon>
        <taxon>Rhodobacterales</taxon>
        <taxon>Paracoccaceae</taxon>
        <taxon>Paracoccus</taxon>
    </lineage>
</organism>
<evidence type="ECO:0000313" key="2">
    <source>
        <dbReference type="Proteomes" id="UP000478183"/>
    </source>
</evidence>
<comment type="caution">
    <text evidence="1">The sequence shown here is derived from an EMBL/GenBank/DDBJ whole genome shotgun (WGS) entry which is preliminary data.</text>
</comment>
<dbReference type="Proteomes" id="UP000478183">
    <property type="component" value="Unassembled WGS sequence"/>
</dbReference>
<dbReference type="Gene3D" id="3.40.50.2000">
    <property type="entry name" value="Glycogen Phosphorylase B"/>
    <property type="match status" value="1"/>
</dbReference>
<sequence length="609" mass="65136">MLIVLIATEWGPAEGGINAFNQPLAIGLAKVGRPTYKIACAVTGWSHEVSREAEKDGVTLVPIKGDDNGRPLDTCGGEIVTWLRNHGVADPVGLWVGHDAVTGRAAISAAEHGGRVAIVHHMDYHDYQNLVPGKGERTTENHKLQTKLFSTKGVVLFGVGSELAESATRLSLSDRKAGILVPGFPRSFNKNVSGEKVLRAFSSGRFETNSEPLKQSRLAASALGLAVKKGDDRIDALKAASMSIIGVEKARIDAGELEALAINEAGRHVNVVPGEFDKDPEAIVDQLVQSNLAIMPSFREGFGLSGWEAIGCEVPLVLGRETGLFKFIDRTLGGVGTGCVTGIDLNGGDLHPDDKERMADAIVKIAQNLGRAKKDAASLKKHLIAEHGCSWENTADQFYKHLDAENVAVAPNRTAITNNPDQSIGGNAFKYSEANHYIECAELQVTTGQGRKAIDFEILAELRFGTAPLQVLDLSAEIFLKQVRLQVVPRGGTIRGDRLGDPTKPLNGIQPLAGGVWAISDPLGRNALNGKVLGDETLCRVQAPENTSSGATLELTVAREDIGCLFRSPPGKKSPEKATEKVMEIFLQNCIVKEKSGQILLSEANIDGQ</sequence>
<keyword evidence="2" id="KW-1185">Reference proteome</keyword>
<gene>
    <name evidence="1" type="ORF">GL286_21790</name>
</gene>
<dbReference type="AlphaFoldDB" id="A0A6L6JE95"/>
<dbReference type="RefSeq" id="WP_155097668.1">
    <property type="nucleotide sequence ID" value="NZ_WMIE01000045.1"/>
</dbReference>
<dbReference type="OrthoDB" id="5490290at2"/>
<proteinExistence type="predicted"/>
<protein>
    <recommendedName>
        <fullName evidence="3">Glycosyltransferase</fullName>
    </recommendedName>
</protein>
<accession>A0A6L6JE95</accession>
<reference evidence="1 2" key="1">
    <citation type="submission" date="2019-11" db="EMBL/GenBank/DDBJ databases">
        <authorList>
            <person name="Dong K."/>
        </authorList>
    </citation>
    <scope>NUCLEOTIDE SEQUENCE [LARGE SCALE GENOMIC DNA]</scope>
    <source>
        <strain evidence="1 2">NBRC 111993</strain>
    </source>
</reference>
<dbReference type="SUPFAM" id="SSF53756">
    <property type="entry name" value="UDP-Glycosyltransferase/glycogen phosphorylase"/>
    <property type="match status" value="1"/>
</dbReference>
<name>A0A6L6JE95_9RHOB</name>
<dbReference type="Pfam" id="PF20706">
    <property type="entry name" value="GT4-conflict"/>
    <property type="match status" value="1"/>
</dbReference>
<dbReference type="EMBL" id="WMIE01000045">
    <property type="protein sequence ID" value="MTH80320.1"/>
    <property type="molecule type" value="Genomic_DNA"/>
</dbReference>
<evidence type="ECO:0008006" key="3">
    <source>
        <dbReference type="Google" id="ProtNLM"/>
    </source>
</evidence>